<protein>
    <submittedName>
        <fullName evidence="4">Peptidase S1 and S6, chymotrypsin/Hap</fullName>
    </submittedName>
</protein>
<dbReference type="InterPro" id="IPR051201">
    <property type="entry name" value="Chloro_Bact_Ser_Proteases"/>
</dbReference>
<dbReference type="GO" id="GO:0004252">
    <property type="term" value="F:serine-type endopeptidase activity"/>
    <property type="evidence" value="ECO:0007669"/>
    <property type="project" value="InterPro"/>
</dbReference>
<keyword evidence="2" id="KW-0378">Hydrolase</keyword>
<dbReference type="PANTHER" id="PTHR43343:SF3">
    <property type="entry name" value="PROTEASE DO-LIKE 8, CHLOROPLASTIC"/>
    <property type="match status" value="1"/>
</dbReference>
<evidence type="ECO:0000313" key="4">
    <source>
        <dbReference type="EMBL" id="ABO08684.1"/>
    </source>
</evidence>
<dbReference type="InterPro" id="IPR036034">
    <property type="entry name" value="PDZ_sf"/>
</dbReference>
<dbReference type="Proteomes" id="UP000001431">
    <property type="component" value="Chromosome"/>
</dbReference>
<proteinExistence type="predicted"/>
<dbReference type="SUPFAM" id="SSF50156">
    <property type="entry name" value="PDZ domain-like"/>
    <property type="match status" value="1"/>
</dbReference>
<sequence length="289" mass="29907">MDLSGLVERVSKSVVAVVTRGVELWGEGFGSAFSVGEGFYATAYHVVSTAGEVALVTPEGERGTAEVAAVDPEEDLALLYSSLVAPPLPLGSALELKVGQGVVAVGYPLALLDKPTATFGIVSAVGRALKAGDRVFEFLIQTDAAINPGNSGGPLVDMGGRAVGVNSAVIAGAQGIGFAVPIDLVKIMLEMLKRFGRYVRPRLGVYVAALNKALAAAYGLPIARGLLVAGVYPGSPAERLGIRPGDVIVKVDGRAVSNVFELRLFLAEAVAQGREPAVTVWRAGREVEL</sequence>
<dbReference type="InterPro" id="IPR001478">
    <property type="entry name" value="PDZ"/>
</dbReference>
<dbReference type="InterPro" id="IPR041489">
    <property type="entry name" value="PDZ_6"/>
</dbReference>
<dbReference type="PRINTS" id="PR00834">
    <property type="entry name" value="PROTEASES2C"/>
</dbReference>
<evidence type="ECO:0000256" key="2">
    <source>
        <dbReference type="ARBA" id="ARBA00022801"/>
    </source>
</evidence>
<dbReference type="HOGENOM" id="CLU_020120_2_2_2"/>
<dbReference type="InterPro" id="IPR009003">
    <property type="entry name" value="Peptidase_S1_PA"/>
</dbReference>
<dbReference type="SMART" id="SM00228">
    <property type="entry name" value="PDZ"/>
    <property type="match status" value="1"/>
</dbReference>
<dbReference type="STRING" id="410359.Pcal_1260"/>
<dbReference type="eggNOG" id="arCOG02833">
    <property type="taxonomic scope" value="Archaea"/>
</dbReference>
<dbReference type="Pfam" id="PF17820">
    <property type="entry name" value="PDZ_6"/>
    <property type="match status" value="1"/>
</dbReference>
<evidence type="ECO:0000256" key="1">
    <source>
        <dbReference type="ARBA" id="ARBA00022670"/>
    </source>
</evidence>
<accession>A3MVL7</accession>
<organism evidence="4 5">
    <name type="scientific">Pyrobaculum calidifontis (strain DSM 21063 / JCM 11548 / VA1)</name>
    <dbReference type="NCBI Taxonomy" id="410359"/>
    <lineage>
        <taxon>Archaea</taxon>
        <taxon>Thermoproteota</taxon>
        <taxon>Thermoprotei</taxon>
        <taxon>Thermoproteales</taxon>
        <taxon>Thermoproteaceae</taxon>
        <taxon>Pyrobaculum</taxon>
    </lineage>
</organism>
<dbReference type="Pfam" id="PF13365">
    <property type="entry name" value="Trypsin_2"/>
    <property type="match status" value="1"/>
</dbReference>
<dbReference type="GeneID" id="4909370"/>
<feature type="domain" description="PDZ" evidence="3">
    <location>
        <begin position="207"/>
        <end position="259"/>
    </location>
</feature>
<keyword evidence="1" id="KW-0645">Protease</keyword>
<dbReference type="CDD" id="cd06779">
    <property type="entry name" value="cpPDZ_Deg_HtrA-like"/>
    <property type="match status" value="1"/>
</dbReference>
<dbReference type="SUPFAM" id="SSF50494">
    <property type="entry name" value="Trypsin-like serine proteases"/>
    <property type="match status" value="1"/>
</dbReference>
<keyword evidence="5" id="KW-1185">Reference proteome</keyword>
<evidence type="ECO:0000259" key="3">
    <source>
        <dbReference type="PROSITE" id="PS50106"/>
    </source>
</evidence>
<evidence type="ECO:0000313" key="5">
    <source>
        <dbReference type="Proteomes" id="UP000001431"/>
    </source>
</evidence>
<dbReference type="Gene3D" id="2.40.10.120">
    <property type="match status" value="1"/>
</dbReference>
<dbReference type="KEGG" id="pcl:Pcal_1260"/>
<dbReference type="Gene3D" id="2.30.42.10">
    <property type="match status" value="1"/>
</dbReference>
<name>A3MVL7_PYRCJ</name>
<dbReference type="InterPro" id="IPR001940">
    <property type="entry name" value="Peptidase_S1C"/>
</dbReference>
<dbReference type="OrthoDB" id="350578at2157"/>
<dbReference type="PANTHER" id="PTHR43343">
    <property type="entry name" value="PEPTIDASE S12"/>
    <property type="match status" value="1"/>
</dbReference>
<gene>
    <name evidence="4" type="ordered locus">Pcal_1260</name>
</gene>
<dbReference type="EMBL" id="CP000561">
    <property type="protein sequence ID" value="ABO08684.1"/>
    <property type="molecule type" value="Genomic_DNA"/>
</dbReference>
<dbReference type="RefSeq" id="WP_011849942.1">
    <property type="nucleotide sequence ID" value="NC_009073.1"/>
</dbReference>
<dbReference type="AlphaFoldDB" id="A3MVL7"/>
<dbReference type="GO" id="GO:0006508">
    <property type="term" value="P:proteolysis"/>
    <property type="evidence" value="ECO:0007669"/>
    <property type="project" value="UniProtKB-KW"/>
</dbReference>
<dbReference type="PROSITE" id="PS50106">
    <property type="entry name" value="PDZ"/>
    <property type="match status" value="1"/>
</dbReference>
<reference evidence="4" key="1">
    <citation type="submission" date="2007-02" db="EMBL/GenBank/DDBJ databases">
        <title>Complete sequence of Pyrobaculum calidifontis JCM 11548.</title>
        <authorList>
            <consortium name="US DOE Joint Genome Institute"/>
            <person name="Copeland A."/>
            <person name="Lucas S."/>
            <person name="Lapidus A."/>
            <person name="Barry K."/>
            <person name="Glavina del Rio T."/>
            <person name="Dalin E."/>
            <person name="Tice H."/>
            <person name="Pitluck S."/>
            <person name="Chain P."/>
            <person name="Malfatti S."/>
            <person name="Shin M."/>
            <person name="Vergez L."/>
            <person name="Schmutz J."/>
            <person name="Larimer F."/>
            <person name="Land M."/>
            <person name="Hauser L."/>
            <person name="Kyrpides N."/>
            <person name="Mikhailova N."/>
            <person name="Cozen A.E."/>
            <person name="Fitz-Gibbon S.T."/>
            <person name="House C.H."/>
            <person name="Saltikov C."/>
            <person name="Lowe T.M."/>
            <person name="Richardson P."/>
        </authorList>
    </citation>
    <scope>NUCLEOTIDE SEQUENCE [LARGE SCALE GENOMIC DNA]</scope>
    <source>
        <strain evidence="4">JCM 11548</strain>
    </source>
</reference>